<accession>A0ABU3PII2</accession>
<evidence type="ECO:0000259" key="1">
    <source>
        <dbReference type="Pfam" id="PF12697"/>
    </source>
</evidence>
<name>A0ABU3PII2_9BURK</name>
<sequence>MRDWLMRQALRAARRRAGLNQRLQTLPWGRLVYHSAGEGREGTPLLLLHGACADHSSWLAWLAALRWRGPVLVPDLPGHGESTVPPDADLGISAQTERMLDWLDSLAVRHVHLIAHSMGGAIAIRLAALRPALVRSLTLISSAGAETQPSELRRHVERGHPHPMVEVDSLPDYRAMLAWGMAKPPYLPGFVQRWLLAQKQPRRTTERKLLRDLARDQDQRALLGQVKAPTLLLWGELDRVVHVADAATLASGIANSRITVLPQQGHVPMVEAAAEVAQRCREFLFEVEAS</sequence>
<dbReference type="EMBL" id="JAVXZY010000015">
    <property type="protein sequence ID" value="MDT9002370.1"/>
    <property type="molecule type" value="Genomic_DNA"/>
</dbReference>
<dbReference type="InterPro" id="IPR000073">
    <property type="entry name" value="AB_hydrolase_1"/>
</dbReference>
<dbReference type="Gene3D" id="3.40.50.1820">
    <property type="entry name" value="alpha/beta hydrolase"/>
    <property type="match status" value="1"/>
</dbReference>
<dbReference type="Pfam" id="PF12697">
    <property type="entry name" value="Abhydrolase_6"/>
    <property type="match status" value="1"/>
</dbReference>
<dbReference type="PRINTS" id="PR00111">
    <property type="entry name" value="ABHYDROLASE"/>
</dbReference>
<comment type="caution">
    <text evidence="2">The sequence shown here is derived from an EMBL/GenBank/DDBJ whole genome shotgun (WGS) entry which is preliminary data.</text>
</comment>
<keyword evidence="2" id="KW-0378">Hydrolase</keyword>
<keyword evidence="3" id="KW-1185">Reference proteome</keyword>
<feature type="domain" description="AB hydrolase-1" evidence="1">
    <location>
        <begin position="45"/>
        <end position="278"/>
    </location>
</feature>
<dbReference type="RefSeq" id="WP_315653267.1">
    <property type="nucleotide sequence ID" value="NZ_JAVXZY010000015.1"/>
</dbReference>
<organism evidence="2 3">
    <name type="scientific">Roseateles aquae</name>
    <dbReference type="NCBI Taxonomy" id="3077235"/>
    <lineage>
        <taxon>Bacteria</taxon>
        <taxon>Pseudomonadati</taxon>
        <taxon>Pseudomonadota</taxon>
        <taxon>Betaproteobacteria</taxon>
        <taxon>Burkholderiales</taxon>
        <taxon>Sphaerotilaceae</taxon>
        <taxon>Roseateles</taxon>
    </lineage>
</organism>
<dbReference type="PANTHER" id="PTHR43798">
    <property type="entry name" value="MONOACYLGLYCEROL LIPASE"/>
    <property type="match status" value="1"/>
</dbReference>
<reference evidence="2" key="1">
    <citation type="submission" date="2023-09" db="EMBL/GenBank/DDBJ databases">
        <title>Paucibacter sp. APW11 Genome sequencing and assembly.</title>
        <authorList>
            <person name="Kim I."/>
        </authorList>
    </citation>
    <scope>NUCLEOTIDE SEQUENCE</scope>
    <source>
        <strain evidence="2">APW11</strain>
    </source>
</reference>
<dbReference type="InterPro" id="IPR029058">
    <property type="entry name" value="AB_hydrolase_fold"/>
</dbReference>
<dbReference type="Proteomes" id="UP001246372">
    <property type="component" value="Unassembled WGS sequence"/>
</dbReference>
<protein>
    <submittedName>
        <fullName evidence="2">Alpha/beta fold hydrolase</fullName>
    </submittedName>
</protein>
<proteinExistence type="predicted"/>
<evidence type="ECO:0000313" key="3">
    <source>
        <dbReference type="Proteomes" id="UP001246372"/>
    </source>
</evidence>
<dbReference type="InterPro" id="IPR050266">
    <property type="entry name" value="AB_hydrolase_sf"/>
</dbReference>
<dbReference type="GO" id="GO:0016787">
    <property type="term" value="F:hydrolase activity"/>
    <property type="evidence" value="ECO:0007669"/>
    <property type="project" value="UniProtKB-KW"/>
</dbReference>
<dbReference type="PANTHER" id="PTHR43798:SF33">
    <property type="entry name" value="HYDROLASE, PUTATIVE (AFU_ORTHOLOGUE AFUA_2G14860)-RELATED"/>
    <property type="match status" value="1"/>
</dbReference>
<gene>
    <name evidence="2" type="ORF">RQP53_24020</name>
</gene>
<dbReference type="SUPFAM" id="SSF53474">
    <property type="entry name" value="alpha/beta-Hydrolases"/>
    <property type="match status" value="1"/>
</dbReference>
<evidence type="ECO:0000313" key="2">
    <source>
        <dbReference type="EMBL" id="MDT9002370.1"/>
    </source>
</evidence>